<evidence type="ECO:0000313" key="5">
    <source>
        <dbReference type="EMBL" id="GID69494.1"/>
    </source>
</evidence>
<keyword evidence="2" id="KW-0238">DNA-binding</keyword>
<dbReference type="AlphaFoldDB" id="A0A919IP06"/>
<dbReference type="InterPro" id="IPR036390">
    <property type="entry name" value="WH_DNA-bd_sf"/>
</dbReference>
<dbReference type="CDD" id="cd07377">
    <property type="entry name" value="WHTH_GntR"/>
    <property type="match status" value="1"/>
</dbReference>
<proteinExistence type="predicted"/>
<dbReference type="InterPro" id="IPR008920">
    <property type="entry name" value="TF_FadR/GntR_C"/>
</dbReference>
<dbReference type="EMBL" id="BOMH01000062">
    <property type="protein sequence ID" value="GID69494.1"/>
    <property type="molecule type" value="Genomic_DNA"/>
</dbReference>
<dbReference type="Proteomes" id="UP000619479">
    <property type="component" value="Unassembled WGS sequence"/>
</dbReference>
<dbReference type="Pfam" id="PF07729">
    <property type="entry name" value="FCD"/>
    <property type="match status" value="1"/>
</dbReference>
<name>A0A919IP06_9ACTN</name>
<dbReference type="SUPFAM" id="SSF48008">
    <property type="entry name" value="GntR ligand-binding domain-like"/>
    <property type="match status" value="1"/>
</dbReference>
<dbReference type="Gene3D" id="1.20.120.530">
    <property type="entry name" value="GntR ligand-binding domain-like"/>
    <property type="match status" value="1"/>
</dbReference>
<dbReference type="InterPro" id="IPR000524">
    <property type="entry name" value="Tscrpt_reg_HTH_GntR"/>
</dbReference>
<dbReference type="SMART" id="SM00345">
    <property type="entry name" value="HTH_GNTR"/>
    <property type="match status" value="1"/>
</dbReference>
<keyword evidence="6" id="KW-1185">Reference proteome</keyword>
<dbReference type="Gene3D" id="1.10.10.10">
    <property type="entry name" value="Winged helix-like DNA-binding domain superfamily/Winged helix DNA-binding domain"/>
    <property type="match status" value="1"/>
</dbReference>
<comment type="caution">
    <text evidence="5">The sequence shown here is derived from an EMBL/GenBank/DDBJ whole genome shotgun (WGS) entry which is preliminary data.</text>
</comment>
<dbReference type="PRINTS" id="PR00035">
    <property type="entry name" value="HTHGNTR"/>
</dbReference>
<evidence type="ECO:0000256" key="1">
    <source>
        <dbReference type="ARBA" id="ARBA00023015"/>
    </source>
</evidence>
<dbReference type="Pfam" id="PF00392">
    <property type="entry name" value="GntR"/>
    <property type="match status" value="1"/>
</dbReference>
<sequence>MLTVVMRAGSDRQRQLAAIAGCRGAVPFRAGTPADGGLMTSARDALREAILAGDYLPGERLVEAQLIERFDVSRFTVRLALQDLAAEGLVEIQRNRGAVVRKISLAETIEITQVRMVLEGLVAARAAERVTDAGAAELDEIGLLMRRAVEAGEHRRYSELNQRLHTLIRTIAGHGTADRLIGTLKAQQARHQIMLALVPGRPQRSLPQHEAIIAAIRARDPKAAEEAMRDHLASVIEVLEGLGEAF</sequence>
<dbReference type="GO" id="GO:0003677">
    <property type="term" value="F:DNA binding"/>
    <property type="evidence" value="ECO:0007669"/>
    <property type="project" value="UniProtKB-KW"/>
</dbReference>
<dbReference type="InterPro" id="IPR036388">
    <property type="entry name" value="WH-like_DNA-bd_sf"/>
</dbReference>
<feature type="domain" description="HTH gntR-type" evidence="4">
    <location>
        <begin position="36"/>
        <end position="103"/>
    </location>
</feature>
<gene>
    <name evidence="5" type="ORF">Acy02nite_73750</name>
</gene>
<reference evidence="5" key="1">
    <citation type="submission" date="2021-01" db="EMBL/GenBank/DDBJ databases">
        <title>Whole genome shotgun sequence of Actinoplanes cyaneus NBRC 14990.</title>
        <authorList>
            <person name="Komaki H."/>
            <person name="Tamura T."/>
        </authorList>
    </citation>
    <scope>NUCLEOTIDE SEQUENCE</scope>
    <source>
        <strain evidence="5">NBRC 14990</strain>
    </source>
</reference>
<keyword evidence="1" id="KW-0805">Transcription regulation</keyword>
<keyword evidence="3" id="KW-0804">Transcription</keyword>
<dbReference type="GO" id="GO:0003700">
    <property type="term" value="F:DNA-binding transcription factor activity"/>
    <property type="evidence" value="ECO:0007669"/>
    <property type="project" value="InterPro"/>
</dbReference>
<evidence type="ECO:0000256" key="3">
    <source>
        <dbReference type="ARBA" id="ARBA00023163"/>
    </source>
</evidence>
<evidence type="ECO:0000313" key="6">
    <source>
        <dbReference type="Proteomes" id="UP000619479"/>
    </source>
</evidence>
<protein>
    <submittedName>
        <fullName evidence="5">GntR family transcriptional regulator</fullName>
    </submittedName>
</protein>
<accession>A0A919IP06</accession>
<dbReference type="SUPFAM" id="SSF46785">
    <property type="entry name" value="Winged helix' DNA-binding domain"/>
    <property type="match status" value="1"/>
</dbReference>
<dbReference type="PANTHER" id="PTHR43537">
    <property type="entry name" value="TRANSCRIPTIONAL REGULATOR, GNTR FAMILY"/>
    <property type="match status" value="1"/>
</dbReference>
<evidence type="ECO:0000259" key="4">
    <source>
        <dbReference type="PROSITE" id="PS50949"/>
    </source>
</evidence>
<dbReference type="PROSITE" id="PS50949">
    <property type="entry name" value="HTH_GNTR"/>
    <property type="match status" value="1"/>
</dbReference>
<dbReference type="PANTHER" id="PTHR43537:SF5">
    <property type="entry name" value="UXU OPERON TRANSCRIPTIONAL REGULATOR"/>
    <property type="match status" value="1"/>
</dbReference>
<evidence type="ECO:0000256" key="2">
    <source>
        <dbReference type="ARBA" id="ARBA00023125"/>
    </source>
</evidence>
<organism evidence="5 6">
    <name type="scientific">Actinoplanes cyaneus</name>
    <dbReference type="NCBI Taxonomy" id="52696"/>
    <lineage>
        <taxon>Bacteria</taxon>
        <taxon>Bacillati</taxon>
        <taxon>Actinomycetota</taxon>
        <taxon>Actinomycetes</taxon>
        <taxon>Micromonosporales</taxon>
        <taxon>Micromonosporaceae</taxon>
        <taxon>Actinoplanes</taxon>
    </lineage>
</organism>
<dbReference type="SMART" id="SM00895">
    <property type="entry name" value="FCD"/>
    <property type="match status" value="1"/>
</dbReference>
<dbReference type="InterPro" id="IPR011711">
    <property type="entry name" value="GntR_C"/>
</dbReference>